<evidence type="ECO:0000259" key="10">
    <source>
        <dbReference type="PROSITE" id="PS50011"/>
    </source>
</evidence>
<dbReference type="PANTHER" id="PTHR43289:SF6">
    <property type="entry name" value="SERINE_THREONINE-PROTEIN KINASE NEKL-3"/>
    <property type="match status" value="1"/>
</dbReference>
<dbReference type="EMBL" id="JAEACQ010000163">
    <property type="protein sequence ID" value="MBL7627781.1"/>
    <property type="molecule type" value="Genomic_DNA"/>
</dbReference>
<evidence type="ECO:0000256" key="7">
    <source>
        <dbReference type="PROSITE-ProRule" id="PRU10141"/>
    </source>
</evidence>
<keyword evidence="5 11" id="KW-0418">Kinase</keyword>
<evidence type="ECO:0000313" key="11">
    <source>
        <dbReference type="EMBL" id="MBL7627781.1"/>
    </source>
</evidence>
<evidence type="ECO:0000256" key="3">
    <source>
        <dbReference type="ARBA" id="ARBA00022679"/>
    </source>
</evidence>
<feature type="compositionally biased region" description="Pro residues" evidence="8">
    <location>
        <begin position="494"/>
        <end position="513"/>
    </location>
</feature>
<feature type="region of interest" description="Disordered" evidence="8">
    <location>
        <begin position="1"/>
        <end position="27"/>
    </location>
</feature>
<dbReference type="SMART" id="SM00220">
    <property type="entry name" value="S_TKc"/>
    <property type="match status" value="1"/>
</dbReference>
<dbReference type="InterPro" id="IPR008271">
    <property type="entry name" value="Ser/Thr_kinase_AS"/>
</dbReference>
<dbReference type="AlphaFoldDB" id="A0A937URI0"/>
<feature type="compositionally biased region" description="Low complexity" evidence="8">
    <location>
        <begin position="450"/>
        <end position="463"/>
    </location>
</feature>
<keyword evidence="9" id="KW-0812">Transmembrane</keyword>
<dbReference type="PROSITE" id="PS50011">
    <property type="entry name" value="PROTEIN_KINASE_DOM"/>
    <property type="match status" value="1"/>
</dbReference>
<evidence type="ECO:0000256" key="5">
    <source>
        <dbReference type="ARBA" id="ARBA00022777"/>
    </source>
</evidence>
<dbReference type="Pfam" id="PF25021">
    <property type="entry name" value="TEN_NHL"/>
    <property type="match status" value="2"/>
</dbReference>
<feature type="binding site" evidence="7">
    <location>
        <position position="102"/>
    </location>
    <ligand>
        <name>ATP</name>
        <dbReference type="ChEBI" id="CHEBI:30616"/>
    </ligand>
</feature>
<dbReference type="InterPro" id="IPR011042">
    <property type="entry name" value="6-blade_b-propeller_TolB-like"/>
</dbReference>
<proteinExistence type="predicted"/>
<organism evidence="11 12">
    <name type="scientific">Frankia nepalensis</name>
    <dbReference type="NCBI Taxonomy" id="1836974"/>
    <lineage>
        <taxon>Bacteria</taxon>
        <taxon>Bacillati</taxon>
        <taxon>Actinomycetota</taxon>
        <taxon>Actinomycetes</taxon>
        <taxon>Frankiales</taxon>
        <taxon>Frankiaceae</taxon>
        <taxon>Frankia</taxon>
    </lineage>
</organism>
<feature type="transmembrane region" description="Helical" evidence="9">
    <location>
        <begin position="531"/>
        <end position="552"/>
    </location>
</feature>
<feature type="domain" description="Protein kinase" evidence="10">
    <location>
        <begin position="73"/>
        <end position="324"/>
    </location>
</feature>
<dbReference type="InterPro" id="IPR011009">
    <property type="entry name" value="Kinase-like_dom_sf"/>
</dbReference>
<feature type="region of interest" description="Disordered" evidence="8">
    <location>
        <begin position="352"/>
        <end position="520"/>
    </location>
</feature>
<dbReference type="Gene3D" id="1.10.510.10">
    <property type="entry name" value="Transferase(Phosphotransferase) domain 1"/>
    <property type="match status" value="1"/>
</dbReference>
<dbReference type="EC" id="2.7.11.1" evidence="1"/>
<comment type="caution">
    <text evidence="11">The sequence shown here is derived from an EMBL/GenBank/DDBJ whole genome shotgun (WGS) entry which is preliminary data.</text>
</comment>
<dbReference type="GO" id="GO:0004674">
    <property type="term" value="F:protein serine/threonine kinase activity"/>
    <property type="evidence" value="ECO:0007669"/>
    <property type="project" value="UniProtKB-KW"/>
</dbReference>
<name>A0A937URI0_9ACTN</name>
<keyword evidence="9" id="KW-0472">Membrane</keyword>
<evidence type="ECO:0000256" key="9">
    <source>
        <dbReference type="SAM" id="Phobius"/>
    </source>
</evidence>
<protein>
    <recommendedName>
        <fullName evidence="1">non-specific serine/threonine protein kinase</fullName>
        <ecNumber evidence="1">2.7.11.1</ecNumber>
    </recommendedName>
</protein>
<evidence type="ECO:0000313" key="12">
    <source>
        <dbReference type="Proteomes" id="UP000604475"/>
    </source>
</evidence>
<keyword evidence="6 7" id="KW-0067">ATP-binding</keyword>
<dbReference type="PROSITE" id="PS00108">
    <property type="entry name" value="PROTEIN_KINASE_ST"/>
    <property type="match status" value="1"/>
</dbReference>
<evidence type="ECO:0000256" key="4">
    <source>
        <dbReference type="ARBA" id="ARBA00022741"/>
    </source>
</evidence>
<accession>A0A937URI0</accession>
<dbReference type="SUPFAM" id="SSF56112">
    <property type="entry name" value="Protein kinase-like (PK-like)"/>
    <property type="match status" value="1"/>
</dbReference>
<evidence type="ECO:0000256" key="2">
    <source>
        <dbReference type="ARBA" id="ARBA00022527"/>
    </source>
</evidence>
<dbReference type="InterPro" id="IPR000719">
    <property type="entry name" value="Prot_kinase_dom"/>
</dbReference>
<evidence type="ECO:0000256" key="8">
    <source>
        <dbReference type="SAM" id="MobiDB-lite"/>
    </source>
</evidence>
<keyword evidence="3" id="KW-0808">Transferase</keyword>
<dbReference type="GO" id="GO:0005524">
    <property type="term" value="F:ATP binding"/>
    <property type="evidence" value="ECO:0007669"/>
    <property type="project" value="UniProtKB-UniRule"/>
</dbReference>
<keyword evidence="4 7" id="KW-0547">Nucleotide-binding</keyword>
<reference evidence="11" key="1">
    <citation type="submission" date="2020-12" db="EMBL/GenBank/DDBJ databases">
        <title>Genomic characterization of non-nitrogen-fixing Frankia strains.</title>
        <authorList>
            <person name="Carlos-Shanley C."/>
            <person name="Guerra T."/>
            <person name="Hahn D."/>
        </authorList>
    </citation>
    <scope>NUCLEOTIDE SEQUENCE</scope>
    <source>
        <strain evidence="11">CN6</strain>
    </source>
</reference>
<dbReference type="CDD" id="cd14014">
    <property type="entry name" value="STKc_PknB_like"/>
    <property type="match status" value="1"/>
</dbReference>
<dbReference type="Gene3D" id="2.120.10.30">
    <property type="entry name" value="TolB, C-terminal domain"/>
    <property type="match status" value="3"/>
</dbReference>
<dbReference type="Pfam" id="PF00069">
    <property type="entry name" value="Pkinase"/>
    <property type="match status" value="1"/>
</dbReference>
<dbReference type="InterPro" id="IPR056822">
    <property type="entry name" value="TEN_NHL"/>
</dbReference>
<evidence type="ECO:0000256" key="6">
    <source>
        <dbReference type="ARBA" id="ARBA00022840"/>
    </source>
</evidence>
<feature type="compositionally biased region" description="Pro residues" evidence="8">
    <location>
        <begin position="403"/>
        <end position="424"/>
    </location>
</feature>
<keyword evidence="9" id="KW-1133">Transmembrane helix</keyword>
<dbReference type="PROSITE" id="PS00107">
    <property type="entry name" value="PROTEIN_KINASE_ATP"/>
    <property type="match status" value="1"/>
</dbReference>
<keyword evidence="12" id="KW-1185">Reference proteome</keyword>
<dbReference type="InterPro" id="IPR017441">
    <property type="entry name" value="Protein_kinase_ATP_BS"/>
</dbReference>
<dbReference type="Proteomes" id="UP000604475">
    <property type="component" value="Unassembled WGS sequence"/>
</dbReference>
<dbReference type="PANTHER" id="PTHR43289">
    <property type="entry name" value="MITOGEN-ACTIVATED PROTEIN KINASE KINASE KINASE 20-RELATED"/>
    <property type="match status" value="1"/>
</dbReference>
<sequence>MSHIRRPRSTPRQARSRGCQAVVSPGTRRRARLRPGRGLLVLFFSSYSTAAGGERDQTLLIDRSLVEAALPGYQVEGDLGKGGYGLVLAGQHRLIGRKVAIKILLDTSDDPELRARFLSEARVLAELDHPHIVRVHDYVEHEGTCLLVMELLSGGTLKQRIQGGKINQETICSVGIAAAAALSTAHAAGVLHRDVKPDNIMFDGSGLLKVTDFGIAKIFDGAETTASAILGTPRYMAPEQILGSRLFPSTDLYALGGVLYEMFAERPLFGRPMGVQPLTHHHLNVMPERLTNVPAPVSAVIMRALTKDPTARYGDATEFALELARAAVQAFGPNWLTRSDVKIRVDDEIREAAHGTSSTPNPPFGVPPAQPLRPPGPGTPPPGGPGYPGGFTPAQPLSGQPYGPRPGMPGGPGFQPMPGPPAPGQPVAGRSMPSQPVAPPVRPFAGGPTGSPTGWSGSAPGSTLGPTPPSAPLATPGYRQPPPGGWTGGGPTQQPQPPRQPPRQAPRQPPPQPRHQADKNGLFGLSARTTWIAGALVFVLIVGLIAAIALAASSGGGGGGGDQDDAASLYPDRTAALPASAVGFAGQGLRIPNMAPYKVAIADDGSLYVSSYGRDVIHKITKDGAVTTVAGIPSSSDNDGGFSGDGGPATEARLNGPGRVAVDAAGNIYVPDVNNFRVRKIDPTGKITTVVGNGEAGFSGDNGPAAQAQINGVESLTAAADGTLYLADYANERIRKVTPDGTITTIAGTGNAGYTSTPTPATSADLDGPSTVALAADGTLYVANLGSDTVQRITPDGVLHPFAGNGKRGRAGDGGPATDAALSIPVAALGQDGSVYIINYGSNTIRKVAPDGIITTIAGTGSEGNSGDGGPAAQAQFNAPEGFTIDASGAIYVADTGNDSLRRIDPNGTITTIARQS</sequence>
<evidence type="ECO:0000256" key="1">
    <source>
        <dbReference type="ARBA" id="ARBA00012513"/>
    </source>
</evidence>
<keyword evidence="2" id="KW-0723">Serine/threonine-protein kinase</keyword>
<dbReference type="SUPFAM" id="SSF101898">
    <property type="entry name" value="NHL repeat"/>
    <property type="match status" value="1"/>
</dbReference>
<feature type="compositionally biased region" description="Pro residues" evidence="8">
    <location>
        <begin position="360"/>
        <end position="385"/>
    </location>
</feature>
<gene>
    <name evidence="11" type="ORF">I7412_11490</name>
</gene>